<keyword evidence="1" id="KW-1133">Transmembrane helix</keyword>
<protein>
    <submittedName>
        <fullName evidence="2">(northern house mosquito) hypothetical protein</fullName>
    </submittedName>
</protein>
<evidence type="ECO:0000313" key="2">
    <source>
        <dbReference type="EMBL" id="CAG6460708.1"/>
    </source>
</evidence>
<sequence length="130" mass="15171">MPVLVLFVLFALFAVLVFRLVLFLVLMFVLLLLLFRLDSVRVFLVFGGCDQRIAGKRLQHVGVGSGQRRCRSNRRWRQQAADRRRSVHIRSLCFNVDRVRDRDHRPTSTGLVRRYTAEYSELAVLLQTLL</sequence>
<reference evidence="2" key="1">
    <citation type="submission" date="2021-05" db="EMBL/GenBank/DDBJ databases">
        <authorList>
            <person name="Alioto T."/>
            <person name="Alioto T."/>
            <person name="Gomez Garrido J."/>
        </authorList>
    </citation>
    <scope>NUCLEOTIDE SEQUENCE</scope>
</reference>
<feature type="transmembrane region" description="Helical" evidence="1">
    <location>
        <begin position="6"/>
        <end position="35"/>
    </location>
</feature>
<proteinExistence type="predicted"/>
<accession>A0A8D8F7Y5</accession>
<dbReference type="EMBL" id="HBUE01041140">
    <property type="protein sequence ID" value="CAG6460708.1"/>
    <property type="molecule type" value="Transcribed_RNA"/>
</dbReference>
<name>A0A8D8F7Y5_CULPI</name>
<evidence type="ECO:0000256" key="1">
    <source>
        <dbReference type="SAM" id="Phobius"/>
    </source>
</evidence>
<dbReference type="EMBL" id="HBUE01041141">
    <property type="protein sequence ID" value="CAG6460711.1"/>
    <property type="molecule type" value="Transcribed_RNA"/>
</dbReference>
<organism evidence="2">
    <name type="scientific">Culex pipiens</name>
    <name type="common">House mosquito</name>
    <dbReference type="NCBI Taxonomy" id="7175"/>
    <lineage>
        <taxon>Eukaryota</taxon>
        <taxon>Metazoa</taxon>
        <taxon>Ecdysozoa</taxon>
        <taxon>Arthropoda</taxon>
        <taxon>Hexapoda</taxon>
        <taxon>Insecta</taxon>
        <taxon>Pterygota</taxon>
        <taxon>Neoptera</taxon>
        <taxon>Endopterygota</taxon>
        <taxon>Diptera</taxon>
        <taxon>Nematocera</taxon>
        <taxon>Culicoidea</taxon>
        <taxon>Culicidae</taxon>
        <taxon>Culicinae</taxon>
        <taxon>Culicini</taxon>
        <taxon>Culex</taxon>
        <taxon>Culex</taxon>
    </lineage>
</organism>
<keyword evidence="1" id="KW-0472">Membrane</keyword>
<keyword evidence="1" id="KW-0812">Transmembrane</keyword>
<dbReference type="AlphaFoldDB" id="A0A8D8F7Y5"/>